<dbReference type="InterPro" id="IPR050739">
    <property type="entry name" value="MFP"/>
</dbReference>
<evidence type="ECO:0000259" key="12">
    <source>
        <dbReference type="Pfam" id="PF26002"/>
    </source>
</evidence>
<dbReference type="GO" id="GO:0005886">
    <property type="term" value="C:plasma membrane"/>
    <property type="evidence" value="ECO:0007669"/>
    <property type="project" value="UniProtKB-SubCell"/>
</dbReference>
<dbReference type="Gene3D" id="2.40.30.170">
    <property type="match status" value="1"/>
</dbReference>
<dbReference type="RefSeq" id="WP_179640952.1">
    <property type="nucleotide sequence ID" value="NZ_OBMI01000002.1"/>
</dbReference>
<feature type="coiled-coil region" evidence="10">
    <location>
        <begin position="216"/>
        <end position="257"/>
    </location>
</feature>
<organism evidence="13 14">
    <name type="scientific">Sphingomonas guangdongensis</name>
    <dbReference type="NCBI Taxonomy" id="1141890"/>
    <lineage>
        <taxon>Bacteria</taxon>
        <taxon>Pseudomonadati</taxon>
        <taxon>Pseudomonadota</taxon>
        <taxon>Alphaproteobacteria</taxon>
        <taxon>Sphingomonadales</taxon>
        <taxon>Sphingomonadaceae</taxon>
        <taxon>Sphingomonas</taxon>
    </lineage>
</organism>
<sequence length="441" mass="46747">MSTNLIAAPEHHLEDMATRIKPRTASNLLLWGIGAFFVIAVLWATLTQIDRTVHAAGRIVPGSRLQVISNLEGGIVSQILVKAGDQVRKGQTLVVLDKTTAGAELGAGQTQANSLSAKIARLEAEVQGREPRFPAANGDASLAEQVAIERALHLSRISDLTSASNAAQARINQSQRAVAEARATLEARLSAKQAYQQQVTMIRPLVERGIEPRLSLVQLENNLSIATAEVSSASAAIARAQAGVAEATAALSQLRQDWRAQAATELATAQAEYAARRTALPALADRARRTTVVAPMDGRINRVAVSTVGGVIGAGQPIVELVPSADTLQVEAMVNPKDIANVRIGQPAKLNISAYESAVYGSMAGSVTVISPDATVDERTGESHYLVRIAANAQSLKDPNGRPLPIGPGMVVDVNLLGEKRSVMSYLFTPITRLSERALRE</sequence>
<keyword evidence="6 9" id="KW-0812">Transmembrane</keyword>
<proteinExistence type="inferred from homology"/>
<dbReference type="Proteomes" id="UP000219494">
    <property type="component" value="Unassembled WGS sequence"/>
</dbReference>
<evidence type="ECO:0000256" key="2">
    <source>
        <dbReference type="ARBA" id="ARBA00009477"/>
    </source>
</evidence>
<keyword evidence="14" id="KW-1185">Reference proteome</keyword>
<keyword evidence="10" id="KW-0175">Coiled coil</keyword>
<keyword evidence="5 9" id="KW-0997">Cell inner membrane</keyword>
<dbReference type="PANTHER" id="PTHR30386:SF26">
    <property type="entry name" value="TRANSPORT PROTEIN COMB"/>
    <property type="match status" value="1"/>
</dbReference>
<keyword evidence="4 9" id="KW-1003">Cell membrane</keyword>
<feature type="domain" description="AprE-like long alpha-helical hairpin" evidence="11">
    <location>
        <begin position="102"/>
        <end position="286"/>
    </location>
</feature>
<keyword evidence="3 9" id="KW-0813">Transport</keyword>
<dbReference type="Pfam" id="PF26002">
    <property type="entry name" value="Beta-barrel_AprE"/>
    <property type="match status" value="1"/>
</dbReference>
<keyword evidence="8 9" id="KW-0472">Membrane</keyword>
<evidence type="ECO:0000256" key="10">
    <source>
        <dbReference type="SAM" id="Coils"/>
    </source>
</evidence>
<dbReference type="SUPFAM" id="SSF111369">
    <property type="entry name" value="HlyD-like secretion proteins"/>
    <property type="match status" value="1"/>
</dbReference>
<feature type="domain" description="AprE-like beta-barrel" evidence="12">
    <location>
        <begin position="328"/>
        <end position="416"/>
    </location>
</feature>
<protein>
    <recommendedName>
        <fullName evidence="9">Membrane fusion protein (MFP) family protein</fullName>
    </recommendedName>
</protein>
<dbReference type="InterPro" id="IPR058781">
    <property type="entry name" value="HH_AprE-like"/>
</dbReference>
<evidence type="ECO:0000256" key="3">
    <source>
        <dbReference type="ARBA" id="ARBA00022448"/>
    </source>
</evidence>
<evidence type="ECO:0000256" key="7">
    <source>
        <dbReference type="ARBA" id="ARBA00022989"/>
    </source>
</evidence>
<evidence type="ECO:0000256" key="1">
    <source>
        <dbReference type="ARBA" id="ARBA00004377"/>
    </source>
</evidence>
<keyword evidence="7 9" id="KW-1133">Transmembrane helix</keyword>
<dbReference type="AlphaFoldDB" id="A0A285QY33"/>
<evidence type="ECO:0000256" key="9">
    <source>
        <dbReference type="RuleBase" id="RU365093"/>
    </source>
</evidence>
<evidence type="ECO:0000259" key="11">
    <source>
        <dbReference type="Pfam" id="PF25994"/>
    </source>
</evidence>
<dbReference type="GO" id="GO:0015031">
    <property type="term" value="P:protein transport"/>
    <property type="evidence" value="ECO:0007669"/>
    <property type="project" value="InterPro"/>
</dbReference>
<evidence type="ECO:0000256" key="4">
    <source>
        <dbReference type="ARBA" id="ARBA00022475"/>
    </source>
</evidence>
<evidence type="ECO:0000256" key="6">
    <source>
        <dbReference type="ARBA" id="ARBA00022692"/>
    </source>
</evidence>
<dbReference type="InterPro" id="IPR010129">
    <property type="entry name" value="T1SS_HlyD"/>
</dbReference>
<evidence type="ECO:0000313" key="14">
    <source>
        <dbReference type="Proteomes" id="UP000219494"/>
    </source>
</evidence>
<accession>A0A285QY33</accession>
<gene>
    <name evidence="13" type="ORF">SAMN06297144_1934</name>
</gene>
<feature type="transmembrane region" description="Helical" evidence="9">
    <location>
        <begin position="28"/>
        <end position="46"/>
    </location>
</feature>
<evidence type="ECO:0000313" key="13">
    <source>
        <dbReference type="EMBL" id="SOB86823.1"/>
    </source>
</evidence>
<reference evidence="13 14" key="1">
    <citation type="submission" date="2017-07" db="EMBL/GenBank/DDBJ databases">
        <authorList>
            <person name="Sun Z.S."/>
            <person name="Albrecht U."/>
            <person name="Echele G."/>
            <person name="Lee C.C."/>
        </authorList>
    </citation>
    <scope>NUCLEOTIDE SEQUENCE [LARGE SCALE GENOMIC DNA]</scope>
    <source>
        <strain evidence="13 14">CGMCC 1.12672</strain>
    </source>
</reference>
<evidence type="ECO:0000256" key="5">
    <source>
        <dbReference type="ARBA" id="ARBA00022519"/>
    </source>
</evidence>
<dbReference type="NCBIfam" id="TIGR01843">
    <property type="entry name" value="type_I_hlyD"/>
    <property type="match status" value="1"/>
</dbReference>
<dbReference type="EMBL" id="OBMI01000002">
    <property type="protein sequence ID" value="SOB86823.1"/>
    <property type="molecule type" value="Genomic_DNA"/>
</dbReference>
<comment type="similarity">
    <text evidence="2 9">Belongs to the membrane fusion protein (MFP) (TC 8.A.1) family.</text>
</comment>
<dbReference type="InterPro" id="IPR058982">
    <property type="entry name" value="Beta-barrel_AprE"/>
</dbReference>
<name>A0A285QY33_9SPHN</name>
<dbReference type="PANTHER" id="PTHR30386">
    <property type="entry name" value="MEMBRANE FUSION SUBUNIT OF EMRAB-TOLC MULTIDRUG EFFLUX PUMP"/>
    <property type="match status" value="1"/>
</dbReference>
<dbReference type="PRINTS" id="PR01490">
    <property type="entry name" value="RTXTOXIND"/>
</dbReference>
<comment type="subcellular location">
    <subcellularLocation>
        <location evidence="1 9">Cell inner membrane</location>
        <topology evidence="1 9">Single-pass membrane protein</topology>
    </subcellularLocation>
</comment>
<dbReference type="Pfam" id="PF25994">
    <property type="entry name" value="HH_AprE"/>
    <property type="match status" value="1"/>
</dbReference>
<evidence type="ECO:0000256" key="8">
    <source>
        <dbReference type="ARBA" id="ARBA00023136"/>
    </source>
</evidence>
<dbReference type="Gene3D" id="2.40.50.100">
    <property type="match status" value="2"/>
</dbReference>